<evidence type="ECO:0000256" key="8">
    <source>
        <dbReference type="ARBA" id="ARBA00023136"/>
    </source>
</evidence>
<evidence type="ECO:0000259" key="12">
    <source>
        <dbReference type="Pfam" id="PF12019"/>
    </source>
</evidence>
<dbReference type="GO" id="GO:0015628">
    <property type="term" value="P:protein secretion by the type II secretion system"/>
    <property type="evidence" value="ECO:0007669"/>
    <property type="project" value="InterPro"/>
</dbReference>
<evidence type="ECO:0000256" key="1">
    <source>
        <dbReference type="ARBA" id="ARBA00004377"/>
    </source>
</evidence>
<keyword evidence="14" id="KW-1185">Reference proteome</keyword>
<evidence type="ECO:0000313" key="14">
    <source>
        <dbReference type="Proteomes" id="UP000317365"/>
    </source>
</evidence>
<gene>
    <name evidence="13" type="ORF">EXZ61_01180</name>
</gene>
<dbReference type="Pfam" id="PF07963">
    <property type="entry name" value="N_methyl"/>
    <property type="match status" value="1"/>
</dbReference>
<evidence type="ECO:0000256" key="2">
    <source>
        <dbReference type="ARBA" id="ARBA00021549"/>
    </source>
</evidence>
<sequence length="210" mass="22285">MLGHQRGWVMLSGRRLNNGFTLIEAIVVLAILGLLWMVAVPSYSAYAANNSLRTTSELFYSAVQKARAEAIRRNRIVELVLTNDVPPTPAGGSMEAIDTPISGSTSGTNWVIRAPNTAPAGTYALLDSKQAAEAGGTKVTVNAGGVTSIQFNGLGETTSATAVQVQFRHITQNAECLLTEAVRCLDVRVSPGGQARLCEPNQPLTDNRSC</sequence>
<keyword evidence="3" id="KW-1003">Cell membrane</keyword>
<keyword evidence="7 11" id="KW-1133">Transmembrane helix</keyword>
<protein>
    <recommendedName>
        <fullName evidence="2">Type II secretion system protein H</fullName>
    </recommendedName>
    <alternativeName>
        <fullName evidence="10">General secretion pathway protein H</fullName>
    </alternativeName>
</protein>
<evidence type="ECO:0000256" key="4">
    <source>
        <dbReference type="ARBA" id="ARBA00022481"/>
    </source>
</evidence>
<name>A0A515EVF8_9BURK</name>
<dbReference type="Proteomes" id="UP000317365">
    <property type="component" value="Chromosome"/>
</dbReference>
<evidence type="ECO:0000256" key="5">
    <source>
        <dbReference type="ARBA" id="ARBA00022519"/>
    </source>
</evidence>
<keyword evidence="5" id="KW-0997">Cell inner membrane</keyword>
<evidence type="ECO:0000256" key="7">
    <source>
        <dbReference type="ARBA" id="ARBA00022989"/>
    </source>
</evidence>
<evidence type="ECO:0000256" key="9">
    <source>
        <dbReference type="ARBA" id="ARBA00025772"/>
    </source>
</evidence>
<dbReference type="EMBL" id="CP036282">
    <property type="protein sequence ID" value="QDL56609.1"/>
    <property type="molecule type" value="Genomic_DNA"/>
</dbReference>
<dbReference type="InterPro" id="IPR045584">
    <property type="entry name" value="Pilin-like"/>
</dbReference>
<dbReference type="AlphaFoldDB" id="A0A515EVF8"/>
<evidence type="ECO:0000313" key="13">
    <source>
        <dbReference type="EMBL" id="QDL56609.1"/>
    </source>
</evidence>
<organism evidence="13 14">
    <name type="scientific">Rhodoferax aquaticus</name>
    <dbReference type="NCBI Taxonomy" id="2527691"/>
    <lineage>
        <taxon>Bacteria</taxon>
        <taxon>Pseudomonadati</taxon>
        <taxon>Pseudomonadota</taxon>
        <taxon>Betaproteobacteria</taxon>
        <taxon>Burkholderiales</taxon>
        <taxon>Comamonadaceae</taxon>
        <taxon>Rhodoferax</taxon>
    </lineage>
</organism>
<evidence type="ECO:0000256" key="10">
    <source>
        <dbReference type="ARBA" id="ARBA00030775"/>
    </source>
</evidence>
<dbReference type="InterPro" id="IPR012902">
    <property type="entry name" value="N_methyl_site"/>
</dbReference>
<accession>A0A515EVF8</accession>
<feature type="domain" description="General secretion pathway GspH" evidence="12">
    <location>
        <begin position="57"/>
        <end position="193"/>
    </location>
</feature>
<evidence type="ECO:0000256" key="6">
    <source>
        <dbReference type="ARBA" id="ARBA00022692"/>
    </source>
</evidence>
<dbReference type="SUPFAM" id="SSF54523">
    <property type="entry name" value="Pili subunits"/>
    <property type="match status" value="1"/>
</dbReference>
<proteinExistence type="inferred from homology"/>
<reference evidence="14" key="2">
    <citation type="journal article" date="2020" name="Int. J. Syst. Evol. Microbiol.">
        <title>Genomic insights into a novel species Rhodoferax aquaticus sp. nov., isolated from freshwater.</title>
        <authorList>
            <person name="Li T."/>
            <person name="Zhuo Y."/>
            <person name="Jin C.Z."/>
            <person name="Wu X."/>
            <person name="Ko S.R."/>
            <person name="Jin F.J."/>
            <person name="Ahn C.Y."/>
            <person name="Oh H.M."/>
            <person name="Lee H.G."/>
            <person name="Jin L."/>
        </authorList>
    </citation>
    <scope>NUCLEOTIDE SEQUENCE [LARGE SCALE GENOMIC DNA]</scope>
    <source>
        <strain evidence="14">Gr-4</strain>
    </source>
</reference>
<dbReference type="InterPro" id="IPR022346">
    <property type="entry name" value="T2SS_GspH"/>
</dbReference>
<reference evidence="14" key="1">
    <citation type="submission" date="2019-02" db="EMBL/GenBank/DDBJ databases">
        <title>Complete genome sequence of Rhodoferax sp. Gr-4.</title>
        <authorList>
            <person name="Jin L."/>
        </authorList>
    </citation>
    <scope>NUCLEOTIDE SEQUENCE [LARGE SCALE GENOMIC DNA]</scope>
    <source>
        <strain evidence="14">Gr-4</strain>
    </source>
</reference>
<keyword evidence="4" id="KW-0488">Methylation</keyword>
<feature type="transmembrane region" description="Helical" evidence="11">
    <location>
        <begin position="20"/>
        <end position="39"/>
    </location>
</feature>
<dbReference type="KEGG" id="rhg:EXZ61_01180"/>
<dbReference type="GO" id="GO:0005886">
    <property type="term" value="C:plasma membrane"/>
    <property type="evidence" value="ECO:0007669"/>
    <property type="project" value="UniProtKB-SubCell"/>
</dbReference>
<dbReference type="Pfam" id="PF12019">
    <property type="entry name" value="GspH"/>
    <property type="match status" value="1"/>
</dbReference>
<comment type="similarity">
    <text evidence="9">Belongs to the GSP H family.</text>
</comment>
<dbReference type="Gene3D" id="3.55.40.10">
    <property type="entry name" value="minor pseudopilin epsh domain"/>
    <property type="match status" value="1"/>
</dbReference>
<dbReference type="GO" id="GO:0015627">
    <property type="term" value="C:type II protein secretion system complex"/>
    <property type="evidence" value="ECO:0007669"/>
    <property type="project" value="InterPro"/>
</dbReference>
<evidence type="ECO:0000256" key="3">
    <source>
        <dbReference type="ARBA" id="ARBA00022475"/>
    </source>
</evidence>
<evidence type="ECO:0000256" key="11">
    <source>
        <dbReference type="SAM" id="Phobius"/>
    </source>
</evidence>
<keyword evidence="6 11" id="KW-0812">Transmembrane</keyword>
<comment type="subcellular location">
    <subcellularLocation>
        <location evidence="1">Cell inner membrane</location>
        <topology evidence="1">Single-pass membrane protein</topology>
    </subcellularLocation>
</comment>
<keyword evidence="8 11" id="KW-0472">Membrane</keyword>
<dbReference type="NCBIfam" id="TIGR02532">
    <property type="entry name" value="IV_pilin_GFxxxE"/>
    <property type="match status" value="1"/>
</dbReference>